<dbReference type="Proteomes" id="UP000195321">
    <property type="component" value="Unassembled WGS sequence"/>
</dbReference>
<dbReference type="AlphaFoldDB" id="A0A1Y3MI49"/>
<dbReference type="PRINTS" id="PR01790">
    <property type="entry name" value="SMP30FAMILY"/>
</dbReference>
<keyword evidence="3" id="KW-0862">Zinc</keyword>
<accession>A0A1Y3MI49</accession>
<feature type="active site" description="Proton donor/acceptor" evidence="2">
    <location>
        <position position="198"/>
    </location>
</feature>
<dbReference type="GO" id="GO:0019853">
    <property type="term" value="P:L-ascorbic acid biosynthetic process"/>
    <property type="evidence" value="ECO:0007669"/>
    <property type="project" value="TreeGrafter"/>
</dbReference>
<feature type="binding site" evidence="3">
    <location>
        <position position="17"/>
    </location>
    <ligand>
        <name>a divalent metal cation</name>
        <dbReference type="ChEBI" id="CHEBI:60240"/>
    </ligand>
</feature>
<keyword evidence="3" id="KW-0479">Metal-binding</keyword>
<feature type="domain" description="SMP-30/Gluconolactonase/LRE-like region" evidence="4">
    <location>
        <begin position="15"/>
        <end position="258"/>
    </location>
</feature>
<comment type="similarity">
    <text evidence="1">Belongs to the SMP-30/CGR1 family.</text>
</comment>
<evidence type="ECO:0000313" key="5">
    <source>
        <dbReference type="EMBL" id="OUM50129.1"/>
    </source>
</evidence>
<feature type="binding site" evidence="3">
    <location>
        <position position="102"/>
    </location>
    <ligand>
        <name>substrate</name>
    </ligand>
</feature>
<evidence type="ECO:0000313" key="6">
    <source>
        <dbReference type="Proteomes" id="UP000195321"/>
    </source>
</evidence>
<dbReference type="Gene3D" id="2.120.10.30">
    <property type="entry name" value="TolB, C-terminal domain"/>
    <property type="match status" value="1"/>
</dbReference>
<evidence type="ECO:0000256" key="1">
    <source>
        <dbReference type="ARBA" id="ARBA00008853"/>
    </source>
</evidence>
<dbReference type="PANTHER" id="PTHR10907">
    <property type="entry name" value="REGUCALCIN"/>
    <property type="match status" value="1"/>
</dbReference>
<dbReference type="SUPFAM" id="SSF63829">
    <property type="entry name" value="Calcium-dependent phosphotriesterase"/>
    <property type="match status" value="1"/>
</dbReference>
<dbReference type="GO" id="GO:0005509">
    <property type="term" value="F:calcium ion binding"/>
    <property type="evidence" value="ECO:0007669"/>
    <property type="project" value="TreeGrafter"/>
</dbReference>
<proteinExistence type="inferred from homology"/>
<dbReference type="GO" id="GO:0004341">
    <property type="term" value="F:gluconolactonase activity"/>
    <property type="evidence" value="ECO:0007669"/>
    <property type="project" value="TreeGrafter"/>
</dbReference>
<reference evidence="5 6" key="1">
    <citation type="submission" date="2017-02" db="EMBL/GenBank/DDBJ databases">
        <title>Bacillus pseudomycoides isolate FSL K6-0042.</title>
        <authorList>
            <person name="Kovac J."/>
        </authorList>
    </citation>
    <scope>NUCLEOTIDE SEQUENCE [LARGE SCALE GENOMIC DNA]</scope>
    <source>
        <strain evidence="5 6">FSL K6-0042</strain>
    </source>
</reference>
<sequence length="303" mass="34112">MLGKLELVIDAKANLGEGPCWDEQKYLLYWVDILEKKLFIYNPITNINREISLDQQIGSVVPDASGRVILAMECDFYSLNLETEELKLIHNPESHLPENRFNDGKCDPADRFWAGTTDLYGVSAAGSLYFLDTDFSVKKQLEHVNTSNGLAWSPDQKYLYFIDTPTKKVTRFDYDIHTGTISNPIDIIIIPNSEGLPDGMTIDEEGCLWIAHWGGAKITRWNPMTGEKILTVPVPALNVTSCTFGGPDLTELYITTARTRTNQDQLEVYPYAGGVFRIKTQVKGCPTYQFNSTSTEVPFLKHV</sequence>
<dbReference type="InterPro" id="IPR013658">
    <property type="entry name" value="SGL"/>
</dbReference>
<dbReference type="PANTHER" id="PTHR10907:SF47">
    <property type="entry name" value="REGUCALCIN"/>
    <property type="match status" value="1"/>
</dbReference>
<organism evidence="5 6">
    <name type="scientific">Bacillus pseudomycoides</name>
    <dbReference type="NCBI Taxonomy" id="64104"/>
    <lineage>
        <taxon>Bacteria</taxon>
        <taxon>Bacillati</taxon>
        <taxon>Bacillota</taxon>
        <taxon>Bacilli</taxon>
        <taxon>Bacillales</taxon>
        <taxon>Bacillaceae</taxon>
        <taxon>Bacillus</taxon>
        <taxon>Bacillus cereus group</taxon>
    </lineage>
</organism>
<comment type="cofactor">
    <cofactor evidence="3">
        <name>Zn(2+)</name>
        <dbReference type="ChEBI" id="CHEBI:29105"/>
    </cofactor>
    <text evidence="3">Binds 1 divalent metal cation per subunit.</text>
</comment>
<evidence type="ECO:0000256" key="2">
    <source>
        <dbReference type="PIRSR" id="PIRSR605511-1"/>
    </source>
</evidence>
<dbReference type="InterPro" id="IPR005511">
    <property type="entry name" value="SMP-30"/>
</dbReference>
<dbReference type="FunFam" id="2.120.10.30:FF:000126">
    <property type="entry name" value="Senescence marker protein-30"/>
    <property type="match status" value="1"/>
</dbReference>
<gene>
    <name evidence="5" type="ORF">BW425_03295</name>
</gene>
<evidence type="ECO:0000256" key="3">
    <source>
        <dbReference type="PIRSR" id="PIRSR605511-2"/>
    </source>
</evidence>
<dbReference type="EMBL" id="MWPX01000002">
    <property type="protein sequence ID" value="OUM50129.1"/>
    <property type="molecule type" value="Genomic_DNA"/>
</dbReference>
<dbReference type="RefSeq" id="WP_088093684.1">
    <property type="nucleotide sequence ID" value="NZ_CP189809.1"/>
</dbReference>
<feature type="binding site" evidence="3">
    <location>
        <position position="100"/>
    </location>
    <ligand>
        <name>substrate</name>
    </ligand>
</feature>
<comment type="caution">
    <text evidence="5">The sequence shown here is derived from an EMBL/GenBank/DDBJ whole genome shotgun (WGS) entry which is preliminary data.</text>
</comment>
<protein>
    <submittedName>
        <fullName evidence="5">Senescence marker protein-30</fullName>
    </submittedName>
</protein>
<dbReference type="InterPro" id="IPR011042">
    <property type="entry name" value="6-blade_b-propeller_TolB-like"/>
</dbReference>
<feature type="binding site" evidence="3">
    <location>
        <position position="148"/>
    </location>
    <ligand>
        <name>a divalent metal cation</name>
        <dbReference type="ChEBI" id="CHEBI:60240"/>
    </ligand>
</feature>
<dbReference type="Pfam" id="PF08450">
    <property type="entry name" value="SGL"/>
    <property type="match status" value="1"/>
</dbReference>
<name>A0A1Y3MI49_9BACI</name>
<evidence type="ECO:0000259" key="4">
    <source>
        <dbReference type="Pfam" id="PF08450"/>
    </source>
</evidence>
<feature type="binding site" evidence="3">
    <location>
        <position position="198"/>
    </location>
    <ligand>
        <name>a divalent metal cation</name>
        <dbReference type="ChEBI" id="CHEBI:60240"/>
    </ligand>
</feature>